<dbReference type="InterPro" id="IPR003439">
    <property type="entry name" value="ABC_transporter-like_ATP-bd"/>
</dbReference>
<dbReference type="Proteomes" id="UP000199126">
    <property type="component" value="Unassembled WGS sequence"/>
</dbReference>
<dbReference type="InterPro" id="IPR013611">
    <property type="entry name" value="Transp-assoc_OB_typ2"/>
</dbReference>
<dbReference type="SUPFAM" id="SSF50331">
    <property type="entry name" value="MOP-like"/>
    <property type="match status" value="1"/>
</dbReference>
<dbReference type="Pfam" id="PF00005">
    <property type="entry name" value="ABC_tran"/>
    <property type="match status" value="1"/>
</dbReference>
<reference evidence="13" key="1">
    <citation type="submission" date="2016-10" db="EMBL/GenBank/DDBJ databases">
        <authorList>
            <person name="Varghese N."/>
            <person name="Submissions S."/>
        </authorList>
    </citation>
    <scope>NUCLEOTIDE SEQUENCE [LARGE SCALE GENOMIC DNA]</scope>
    <source>
        <strain evidence="13">CGMCC 1.10121</strain>
    </source>
</reference>
<comment type="subunit">
    <text evidence="7">The complex is composed of two ATP-binding proteins (WtpC), two transmembrane proteins (WtpB) and a solute-binding protein (WtpA).</text>
</comment>
<dbReference type="InterPro" id="IPR050093">
    <property type="entry name" value="ABC_SmlMolc_Importer"/>
</dbReference>
<evidence type="ECO:0000256" key="10">
    <source>
        <dbReference type="ARBA" id="ARBA00047936"/>
    </source>
</evidence>
<evidence type="ECO:0000256" key="8">
    <source>
        <dbReference type="ARBA" id="ARBA00039025"/>
    </source>
</evidence>
<dbReference type="GO" id="GO:0043190">
    <property type="term" value="C:ATP-binding cassette (ABC) transporter complex"/>
    <property type="evidence" value="ECO:0007669"/>
    <property type="project" value="InterPro"/>
</dbReference>
<dbReference type="InterPro" id="IPR027417">
    <property type="entry name" value="P-loop_NTPase"/>
</dbReference>
<evidence type="ECO:0000256" key="3">
    <source>
        <dbReference type="ARBA" id="ARBA00022505"/>
    </source>
</evidence>
<comment type="catalytic activity">
    <reaction evidence="10">
        <text>tungstate(in) + ATP + H2O = tungstate(out) + ADP + phosphate + H(+)</text>
        <dbReference type="Rhea" id="RHEA:35027"/>
        <dbReference type="ChEBI" id="CHEBI:15377"/>
        <dbReference type="ChEBI" id="CHEBI:15378"/>
        <dbReference type="ChEBI" id="CHEBI:30616"/>
        <dbReference type="ChEBI" id="CHEBI:43474"/>
        <dbReference type="ChEBI" id="CHEBI:46502"/>
        <dbReference type="ChEBI" id="CHEBI:456216"/>
        <dbReference type="EC" id="7.3.2.6"/>
    </reaction>
</comment>
<evidence type="ECO:0000313" key="13">
    <source>
        <dbReference type="Proteomes" id="UP000199126"/>
    </source>
</evidence>
<dbReference type="PANTHER" id="PTHR42781:SF4">
    <property type="entry name" value="SPERMIDINE_PUTRESCINE IMPORT ATP-BINDING PROTEIN POTA"/>
    <property type="match status" value="1"/>
</dbReference>
<dbReference type="GO" id="GO:1901238">
    <property type="term" value="F:ABC-type tungstate transporter activity"/>
    <property type="evidence" value="ECO:0007669"/>
    <property type="project" value="UniProtKB-EC"/>
</dbReference>
<evidence type="ECO:0000256" key="5">
    <source>
        <dbReference type="ARBA" id="ARBA00022840"/>
    </source>
</evidence>
<evidence type="ECO:0000256" key="6">
    <source>
        <dbReference type="ARBA" id="ARBA00038307"/>
    </source>
</evidence>
<evidence type="ECO:0000259" key="11">
    <source>
        <dbReference type="PROSITE" id="PS50893"/>
    </source>
</evidence>
<dbReference type="RefSeq" id="WP_089825372.1">
    <property type="nucleotide sequence ID" value="NZ_FODV01000008.1"/>
</dbReference>
<keyword evidence="2" id="KW-0813">Transport</keyword>
<dbReference type="Gene3D" id="3.40.50.300">
    <property type="entry name" value="P-loop containing nucleotide triphosphate hydrolases"/>
    <property type="match status" value="1"/>
</dbReference>
<evidence type="ECO:0000256" key="4">
    <source>
        <dbReference type="ARBA" id="ARBA00022741"/>
    </source>
</evidence>
<keyword evidence="5 12" id="KW-0067">ATP-binding</keyword>
<dbReference type="SUPFAM" id="SSF52540">
    <property type="entry name" value="P-loop containing nucleoside triphosphate hydrolases"/>
    <property type="match status" value="1"/>
</dbReference>
<sequence length="332" mass="35329">MNPGRLDVDVRARFTADGTDPFVVDAALSVAEGETLVVLGPSGSGKSLLLETIAGFHAHEGAVVHDGRDLTDTPPEKREFGFVFQDYALFPHLTVRENVDFGSRYHAGTADPDDLLAELGVADLADRTPTTLSGGERQRVALARSLAIHPTALLLDEPLSALDVPTRQALRADLLDLLDGVTALYVTHNRSTARALGDRVAVMHDGELLQIGTSEEVFESPASPFVARFTGANVLPATVWSTGDTAAGDRGSAASSVAIRPEHLVLDPATPDCEATVERVVREDAAFRVSLSSATRTRSERVAFDAFCDDPPAVGDTVGVGVPTEHVTRFRE</sequence>
<evidence type="ECO:0000256" key="2">
    <source>
        <dbReference type="ARBA" id="ARBA00022448"/>
    </source>
</evidence>
<dbReference type="EC" id="7.3.2.6" evidence="8"/>
<evidence type="ECO:0000313" key="12">
    <source>
        <dbReference type="EMBL" id="SEO92640.1"/>
    </source>
</evidence>
<gene>
    <name evidence="12" type="ORF">SAMN04487948_10815</name>
</gene>
<dbReference type="PANTHER" id="PTHR42781">
    <property type="entry name" value="SPERMIDINE/PUTRESCINE IMPORT ATP-BINDING PROTEIN POTA"/>
    <property type="match status" value="1"/>
</dbReference>
<keyword evidence="13" id="KW-1185">Reference proteome</keyword>
<name>A0A1H8TNK9_9EURY</name>
<dbReference type="OrthoDB" id="18368at2157"/>
<dbReference type="InterPro" id="IPR017871">
    <property type="entry name" value="ABC_transporter-like_CS"/>
</dbReference>
<keyword evidence="4" id="KW-0547">Nucleotide-binding</keyword>
<comment type="similarity">
    <text evidence="6">Belongs to the ABC transporter superfamily. Sulfate/tungstate importer (TC 3.A.1.6) family.</text>
</comment>
<dbReference type="InterPro" id="IPR003593">
    <property type="entry name" value="AAA+_ATPase"/>
</dbReference>
<dbReference type="SMART" id="SM00382">
    <property type="entry name" value="AAA"/>
    <property type="match status" value="1"/>
</dbReference>
<evidence type="ECO:0000256" key="9">
    <source>
        <dbReference type="ARBA" id="ARBA00041133"/>
    </source>
</evidence>
<dbReference type="EMBL" id="FODV01000008">
    <property type="protein sequence ID" value="SEO92640.1"/>
    <property type="molecule type" value="Genomic_DNA"/>
</dbReference>
<dbReference type="InterPro" id="IPR008995">
    <property type="entry name" value="Mo/tungstate-bd_C_term_dom"/>
</dbReference>
<dbReference type="GO" id="GO:0016887">
    <property type="term" value="F:ATP hydrolysis activity"/>
    <property type="evidence" value="ECO:0007669"/>
    <property type="project" value="InterPro"/>
</dbReference>
<proteinExistence type="inferred from homology"/>
<dbReference type="PROSITE" id="PS50893">
    <property type="entry name" value="ABC_TRANSPORTER_2"/>
    <property type="match status" value="1"/>
</dbReference>
<keyword evidence="3" id="KW-0500">Molybdenum</keyword>
<dbReference type="PROSITE" id="PS00211">
    <property type="entry name" value="ABC_TRANSPORTER_1"/>
    <property type="match status" value="1"/>
</dbReference>
<dbReference type="AlphaFoldDB" id="A0A1H8TNK9"/>
<dbReference type="Pfam" id="PF08402">
    <property type="entry name" value="TOBE_2"/>
    <property type="match status" value="1"/>
</dbReference>
<feature type="domain" description="ABC transporter" evidence="11">
    <location>
        <begin position="8"/>
        <end position="230"/>
    </location>
</feature>
<protein>
    <recommendedName>
        <fullName evidence="9">Molybdate/tungstate import ATP-binding protein WtpC</fullName>
        <ecNumber evidence="8">7.3.2.6</ecNumber>
    </recommendedName>
</protein>
<comment type="subcellular location">
    <subcellularLocation>
        <location evidence="1">Cell membrane</location>
        <topology evidence="1">Peripheral membrane protein</topology>
    </subcellularLocation>
</comment>
<dbReference type="GO" id="GO:0005524">
    <property type="term" value="F:ATP binding"/>
    <property type="evidence" value="ECO:0007669"/>
    <property type="project" value="UniProtKB-KW"/>
</dbReference>
<evidence type="ECO:0000256" key="7">
    <source>
        <dbReference type="ARBA" id="ARBA00038781"/>
    </source>
</evidence>
<evidence type="ECO:0000256" key="1">
    <source>
        <dbReference type="ARBA" id="ARBA00004202"/>
    </source>
</evidence>
<organism evidence="12 13">
    <name type="scientific">Halogranum amylolyticum</name>
    <dbReference type="NCBI Taxonomy" id="660520"/>
    <lineage>
        <taxon>Archaea</taxon>
        <taxon>Methanobacteriati</taxon>
        <taxon>Methanobacteriota</taxon>
        <taxon>Stenosarchaea group</taxon>
        <taxon>Halobacteria</taxon>
        <taxon>Halobacteriales</taxon>
        <taxon>Haloferacaceae</taxon>
    </lineage>
</organism>
<accession>A0A1H8TNK9</accession>